<sequence>MTSDLDLDPVRRALTITADGVRPPADLTDRVRRGGRRRVRRRRAALAGTLAVLLAGGTAGVVQLARPPASAQLGGVAELLLDQPTRGDLADDRRWLSTVLATYRRTRDDSPLRGLGLTRRPAGEPHVTWAGSTPAGPAAAVVQRMWTDRHQPSVFIWFAGTDPAGRVEPVGADILAAPGRPAGWGSRAFLTGVDRSTLVVLDVGGDVQWSARRTYRADRVVRTDWRPVTFTDGAAVVRVPPQRDRYAVAVRDGAGAYLSLGNLTDPTVIPDDPGLGWRTPAGGGWPADRPARFPLAPRGALSLDTVLMFLGKGDAGQHEPAGGATGRDWTAYGRTGRGELFVAADVRFGGDPTRTVVYIQPLTSTDPRFGPVVTVYGDEVDRTAPLPVAVRLPDGRGWLVARKDATLSYLDHDGRWHPAGRNAALLPSTATRVRVDTTEVAL</sequence>
<name>A0A1C5AMF7_9ACTN</name>
<proteinExistence type="predicted"/>
<protein>
    <submittedName>
        <fullName evidence="2">Uncharacterized protein</fullName>
    </submittedName>
</protein>
<gene>
    <name evidence="2" type="ORF">GA0070564_11371</name>
</gene>
<evidence type="ECO:0000313" key="2">
    <source>
        <dbReference type="EMBL" id="SCF46415.1"/>
    </source>
</evidence>
<dbReference type="AlphaFoldDB" id="A0A1C5AMF7"/>
<keyword evidence="1" id="KW-1133">Transmembrane helix</keyword>
<organism evidence="2 3">
    <name type="scientific">Micromonospora mirobrigensis</name>
    <dbReference type="NCBI Taxonomy" id="262898"/>
    <lineage>
        <taxon>Bacteria</taxon>
        <taxon>Bacillati</taxon>
        <taxon>Actinomycetota</taxon>
        <taxon>Actinomycetes</taxon>
        <taxon>Micromonosporales</taxon>
        <taxon>Micromonosporaceae</taxon>
        <taxon>Micromonospora</taxon>
    </lineage>
</organism>
<evidence type="ECO:0000256" key="1">
    <source>
        <dbReference type="SAM" id="Phobius"/>
    </source>
</evidence>
<dbReference type="RefSeq" id="WP_091615738.1">
    <property type="nucleotide sequence ID" value="NZ_FMCX01000013.1"/>
</dbReference>
<dbReference type="EMBL" id="FMCX01000013">
    <property type="protein sequence ID" value="SCF46415.1"/>
    <property type="molecule type" value="Genomic_DNA"/>
</dbReference>
<feature type="transmembrane region" description="Helical" evidence="1">
    <location>
        <begin position="44"/>
        <end position="65"/>
    </location>
</feature>
<keyword evidence="1" id="KW-0812">Transmembrane</keyword>
<accession>A0A1C5AMF7</accession>
<keyword evidence="1" id="KW-0472">Membrane</keyword>
<dbReference type="Proteomes" id="UP000199504">
    <property type="component" value="Unassembled WGS sequence"/>
</dbReference>
<dbReference type="OrthoDB" id="3673627at2"/>
<reference evidence="3" key="1">
    <citation type="submission" date="2016-06" db="EMBL/GenBank/DDBJ databases">
        <authorList>
            <person name="Varghese N."/>
            <person name="Submissions Spin"/>
        </authorList>
    </citation>
    <scope>NUCLEOTIDE SEQUENCE [LARGE SCALE GENOMIC DNA]</scope>
    <source>
        <strain evidence="3">DSM 44830</strain>
    </source>
</reference>
<keyword evidence="3" id="KW-1185">Reference proteome</keyword>
<evidence type="ECO:0000313" key="3">
    <source>
        <dbReference type="Proteomes" id="UP000199504"/>
    </source>
</evidence>
<dbReference type="STRING" id="262898.GA0070564_11371"/>